<feature type="region of interest" description="Disordered" evidence="2">
    <location>
        <begin position="1"/>
        <end position="43"/>
    </location>
</feature>
<name>A0A8E0RR28_9TREM</name>
<protein>
    <submittedName>
        <fullName evidence="3">Uncharacterized protein</fullName>
    </submittedName>
</protein>
<feature type="coiled-coil region" evidence="1">
    <location>
        <begin position="268"/>
        <end position="313"/>
    </location>
</feature>
<comment type="caution">
    <text evidence="3">The sequence shown here is derived from an EMBL/GenBank/DDBJ whole genome shotgun (WGS) entry which is preliminary data.</text>
</comment>
<keyword evidence="1" id="KW-0175">Coiled coil</keyword>
<reference evidence="3" key="1">
    <citation type="submission" date="2019-05" db="EMBL/GenBank/DDBJ databases">
        <title>Annotation for the trematode Fasciolopsis buski.</title>
        <authorList>
            <person name="Choi Y.-J."/>
        </authorList>
    </citation>
    <scope>NUCLEOTIDE SEQUENCE</scope>
    <source>
        <strain evidence="3">HT</strain>
        <tissue evidence="3">Whole worm</tissue>
    </source>
</reference>
<feature type="region of interest" description="Disordered" evidence="2">
    <location>
        <begin position="66"/>
        <end position="85"/>
    </location>
</feature>
<evidence type="ECO:0000313" key="3">
    <source>
        <dbReference type="EMBL" id="KAA0190442.1"/>
    </source>
</evidence>
<dbReference type="Proteomes" id="UP000728185">
    <property type="component" value="Unassembled WGS sequence"/>
</dbReference>
<feature type="compositionally biased region" description="Basic and acidic residues" evidence="2">
    <location>
        <begin position="1"/>
        <end position="39"/>
    </location>
</feature>
<dbReference type="AlphaFoldDB" id="A0A8E0RR28"/>
<evidence type="ECO:0000256" key="1">
    <source>
        <dbReference type="SAM" id="Coils"/>
    </source>
</evidence>
<evidence type="ECO:0000256" key="2">
    <source>
        <dbReference type="SAM" id="MobiDB-lite"/>
    </source>
</evidence>
<gene>
    <name evidence="3" type="ORF">FBUS_09064</name>
</gene>
<feature type="region of interest" description="Disordered" evidence="2">
    <location>
        <begin position="377"/>
        <end position="398"/>
    </location>
</feature>
<feature type="region of interest" description="Disordered" evidence="2">
    <location>
        <begin position="130"/>
        <end position="155"/>
    </location>
</feature>
<accession>A0A8E0RR28</accession>
<evidence type="ECO:0000313" key="4">
    <source>
        <dbReference type="Proteomes" id="UP000728185"/>
    </source>
</evidence>
<dbReference type="EMBL" id="LUCM01007070">
    <property type="protein sequence ID" value="KAA0190442.1"/>
    <property type="molecule type" value="Genomic_DNA"/>
</dbReference>
<organism evidence="3 4">
    <name type="scientific">Fasciolopsis buskii</name>
    <dbReference type="NCBI Taxonomy" id="27845"/>
    <lineage>
        <taxon>Eukaryota</taxon>
        <taxon>Metazoa</taxon>
        <taxon>Spiralia</taxon>
        <taxon>Lophotrochozoa</taxon>
        <taxon>Platyhelminthes</taxon>
        <taxon>Trematoda</taxon>
        <taxon>Digenea</taxon>
        <taxon>Plagiorchiida</taxon>
        <taxon>Echinostomata</taxon>
        <taxon>Echinostomatoidea</taxon>
        <taxon>Fasciolidae</taxon>
        <taxon>Fasciolopsis</taxon>
    </lineage>
</organism>
<dbReference type="OrthoDB" id="6248644at2759"/>
<keyword evidence="4" id="KW-1185">Reference proteome</keyword>
<sequence>MLWTDAEQHANQEKILENVNDRTKEDSDSDNHPEEKSIRTADPLTSPLCVKTVKNVGAKFPRIRSSKSLTNGESGALGPSNRSININSDGGRELIKAIQIRSQQLLCDVAPKPRGGSLDRLNTSRSTISINSEEDDELEHTGFSSTRVPRTPRAASSCATEATLSTTRANLDSKQTGPDVLKMRCDLLQTHLVLLEARKRSMESSICRLDKELKQKQQNLFEDQSPRLSICEEDANENKILLKRQELSLLQLKTEHASSQQAMIGMIRTEYDREIEQLKCKHIEALEQHRQKLQNSEQTVEDLNRELERSKKRSVLYSEHSTQTDALTLMRNARTSDVDKLLEQICQLRTERDAALNQAHEEQVKLRQMQYEHDRAIHGRSRPVDPTDGEQETPIKSRGVSDVVRCGPVEDTIASPLDRKGKLVLGIRPGIKQTLPSVDRERNMLLRSLIDVLMAVIQTINSAISKMTKVLRIPPIRVNVPASLALADNMDISKIPPGTTLVSVMPKLKKDIPQYWMTALAESVGGLDACCSKIVELSSQQQALLDSQSHSLRELKAVAAKQVDVLYEQLERTKKMQMNKSKQKLLHENTNSSTGDFPRDNKFPGSNLIPALDKTKLHVLEKAPSSNCTTPMIFTSPYSQSGLSPSLELGALACPFIDYPASEGSTPRRPGNISPIKVTKWSTQQIPHPRSSSKPVVGWSNMMFPTTHPNLARNGLNPVDGTGL</sequence>
<proteinExistence type="predicted"/>